<evidence type="ECO:0000256" key="1">
    <source>
        <dbReference type="SAM" id="SignalP"/>
    </source>
</evidence>
<dbReference type="InterPro" id="IPR021314">
    <property type="entry name" value="DUF2911"/>
</dbReference>
<dbReference type="Proteomes" id="UP000321168">
    <property type="component" value="Unassembled WGS sequence"/>
</dbReference>
<sequence>MKKFFTLCSLLFVGLVASEAQEINRPQPSPKCEFTQEVGLSKVSVEYSRPSVRGREIFGGLVPFGEMWRTGANASTKIEFSDDVEFGGKKVPAGKYALYTIPNKDKWTIILHKNLTYWGTGGTQYKIEEDAARVDVGAGATKELVESFTIAIENLKVDGADLVLKWANTQVSVPLKVNTDEQMEKQIQAFMNPKPNYRPYYNAASYYHETGKNLSQALAWVDEALKINKGFWISHLKAKIQLDLKDYKGAIETATISMEAAREANNSDYVALNEKLIAKAKAKK</sequence>
<name>A0A5C6UUY3_9FLAO</name>
<dbReference type="EMBL" id="VORB01000008">
    <property type="protein sequence ID" value="TXC77077.1"/>
    <property type="molecule type" value="Genomic_DNA"/>
</dbReference>
<keyword evidence="3" id="KW-1185">Reference proteome</keyword>
<feature type="signal peptide" evidence="1">
    <location>
        <begin position="1"/>
        <end position="20"/>
    </location>
</feature>
<accession>A0A5C6UUY3</accession>
<organism evidence="2 3">
    <name type="scientific">Luteibaculum oceani</name>
    <dbReference type="NCBI Taxonomy" id="1294296"/>
    <lineage>
        <taxon>Bacteria</taxon>
        <taxon>Pseudomonadati</taxon>
        <taxon>Bacteroidota</taxon>
        <taxon>Flavobacteriia</taxon>
        <taxon>Flavobacteriales</taxon>
        <taxon>Luteibaculaceae</taxon>
        <taxon>Luteibaculum</taxon>
    </lineage>
</organism>
<keyword evidence="1" id="KW-0732">Signal</keyword>
<dbReference type="OrthoDB" id="187854at2"/>
<evidence type="ECO:0000313" key="3">
    <source>
        <dbReference type="Proteomes" id="UP000321168"/>
    </source>
</evidence>
<reference evidence="2 3" key="1">
    <citation type="submission" date="2019-08" db="EMBL/GenBank/DDBJ databases">
        <title>Genome of Luteibaculum oceani JCM 18817.</title>
        <authorList>
            <person name="Bowman J.P."/>
        </authorList>
    </citation>
    <scope>NUCLEOTIDE SEQUENCE [LARGE SCALE GENOMIC DNA]</scope>
    <source>
        <strain evidence="2 3">JCM 18817</strain>
    </source>
</reference>
<proteinExistence type="predicted"/>
<dbReference type="RefSeq" id="WP_147014965.1">
    <property type="nucleotide sequence ID" value="NZ_VORB01000008.1"/>
</dbReference>
<dbReference type="Pfam" id="PF11138">
    <property type="entry name" value="DUF2911"/>
    <property type="match status" value="1"/>
</dbReference>
<dbReference type="SUPFAM" id="SSF48452">
    <property type="entry name" value="TPR-like"/>
    <property type="match status" value="1"/>
</dbReference>
<comment type="caution">
    <text evidence="2">The sequence shown here is derived from an EMBL/GenBank/DDBJ whole genome shotgun (WGS) entry which is preliminary data.</text>
</comment>
<evidence type="ECO:0000313" key="2">
    <source>
        <dbReference type="EMBL" id="TXC77077.1"/>
    </source>
</evidence>
<protein>
    <submittedName>
        <fullName evidence="2">DUF2911 domain-containing protein</fullName>
    </submittedName>
</protein>
<feature type="chain" id="PRO_5022962649" evidence="1">
    <location>
        <begin position="21"/>
        <end position="284"/>
    </location>
</feature>
<dbReference type="InterPro" id="IPR011990">
    <property type="entry name" value="TPR-like_helical_dom_sf"/>
</dbReference>
<dbReference type="AlphaFoldDB" id="A0A5C6UUY3"/>
<gene>
    <name evidence="2" type="ORF">FRX97_09445</name>
</gene>